<dbReference type="GeneID" id="91086778"/>
<dbReference type="EMBL" id="CP143786">
    <property type="protein sequence ID" value="WVN87387.1"/>
    <property type="molecule type" value="Genomic_DNA"/>
</dbReference>
<reference evidence="1" key="1">
    <citation type="submission" date="2016-06" db="EMBL/GenBank/DDBJ databases">
        <authorList>
            <person name="Cuomo C."/>
            <person name="Litvintseva A."/>
            <person name="Heitman J."/>
            <person name="Chen Y."/>
            <person name="Sun S."/>
            <person name="Springer D."/>
            <person name="Dromer F."/>
            <person name="Young S."/>
            <person name="Zeng Q."/>
            <person name="Chapman S."/>
            <person name="Gujja S."/>
            <person name="Saif S."/>
            <person name="Birren B."/>
        </authorList>
    </citation>
    <scope>NUCLEOTIDE SEQUENCE</scope>
    <source>
        <strain evidence="1">CBS 7841</strain>
    </source>
</reference>
<organism evidence="1 2">
    <name type="scientific">Cryptococcus depauperatus CBS 7841</name>
    <dbReference type="NCBI Taxonomy" id="1295531"/>
    <lineage>
        <taxon>Eukaryota</taxon>
        <taxon>Fungi</taxon>
        <taxon>Dikarya</taxon>
        <taxon>Basidiomycota</taxon>
        <taxon>Agaricomycotina</taxon>
        <taxon>Tremellomycetes</taxon>
        <taxon>Tremellales</taxon>
        <taxon>Cryptococcaceae</taxon>
        <taxon>Cryptococcus</taxon>
    </lineage>
</organism>
<dbReference type="Proteomes" id="UP000094043">
    <property type="component" value="Chromosome 3"/>
</dbReference>
<name>A0A1E3IDK9_9TREE</name>
<protein>
    <submittedName>
        <fullName evidence="1">Uncharacterized protein</fullName>
    </submittedName>
</protein>
<dbReference type="RefSeq" id="XP_066068087.1">
    <property type="nucleotide sequence ID" value="XM_066211990.1"/>
</dbReference>
<proteinExistence type="predicted"/>
<dbReference type="OrthoDB" id="10449044at2759"/>
<gene>
    <name evidence="1" type="ORF">L203_102566</name>
</gene>
<keyword evidence="2" id="KW-1185">Reference proteome</keyword>
<dbReference type="KEGG" id="cdep:91086778"/>
<sequence length="123" mass="13918">MHAVLPSSSLPPPYSPFTTQPAQDMDDISVSNLIILRSLATNQPPPRSQLPPDSLFRRAVLDHERNADPSRWGLYRHGQLITSPSFKQDGSWTAWFKWITEPIILPSYGSFEGANQWTLTFHS</sequence>
<reference evidence="1" key="2">
    <citation type="journal article" date="2022" name="Elife">
        <title>Obligate sexual reproduction of a homothallic fungus closely related to the Cryptococcus pathogenic species complex.</title>
        <authorList>
            <person name="Passer A.R."/>
            <person name="Clancey S.A."/>
            <person name="Shea T."/>
            <person name="David-Palma M."/>
            <person name="Averette A.F."/>
            <person name="Boekhout T."/>
            <person name="Porcel B.M."/>
            <person name="Nowrousian M."/>
            <person name="Cuomo C.A."/>
            <person name="Sun S."/>
            <person name="Heitman J."/>
            <person name="Coelho M.A."/>
        </authorList>
    </citation>
    <scope>NUCLEOTIDE SEQUENCE</scope>
    <source>
        <strain evidence="1">CBS 7841</strain>
    </source>
</reference>
<reference evidence="1" key="3">
    <citation type="submission" date="2024-01" db="EMBL/GenBank/DDBJ databases">
        <authorList>
            <person name="Coelho M.A."/>
            <person name="David-Palma M."/>
            <person name="Shea T."/>
            <person name="Sun S."/>
            <person name="Cuomo C.A."/>
            <person name="Heitman J."/>
        </authorList>
    </citation>
    <scope>NUCLEOTIDE SEQUENCE</scope>
    <source>
        <strain evidence="1">CBS 7841</strain>
    </source>
</reference>
<evidence type="ECO:0000313" key="1">
    <source>
        <dbReference type="EMBL" id="WVN87387.1"/>
    </source>
</evidence>
<dbReference type="AlphaFoldDB" id="A0A1E3IDK9"/>
<dbReference type="VEuPathDB" id="FungiDB:L203_03928"/>
<accession>A0A1E3IDK9</accession>
<evidence type="ECO:0000313" key="2">
    <source>
        <dbReference type="Proteomes" id="UP000094043"/>
    </source>
</evidence>